<evidence type="ECO:0000259" key="2">
    <source>
        <dbReference type="Pfam" id="PF06844"/>
    </source>
</evidence>
<dbReference type="EMBL" id="FOCF01000011">
    <property type="protein sequence ID" value="SEN72968.1"/>
    <property type="molecule type" value="Genomic_DNA"/>
</dbReference>
<dbReference type="OrthoDB" id="9802252at2"/>
<evidence type="ECO:0000256" key="1">
    <source>
        <dbReference type="SAM" id="MobiDB-lite"/>
    </source>
</evidence>
<dbReference type="SUPFAM" id="SSF158757">
    <property type="entry name" value="SMc04008-like"/>
    <property type="match status" value="1"/>
</dbReference>
<dbReference type="STRING" id="1166340.SAMN05192583_3419"/>
<evidence type="ECO:0000313" key="3">
    <source>
        <dbReference type="EMBL" id="SEN72968.1"/>
    </source>
</evidence>
<dbReference type="Pfam" id="PF06844">
    <property type="entry name" value="DUF1244"/>
    <property type="match status" value="1"/>
</dbReference>
<sequence>MDDLDRLDDAVAATAFRRLVRHLRHRSDAQNIDLMGLAGFCRNCLGDWIAEAGDLDKAAARETIHGMPSAEWKARHQSDATPEQLARMAESLKKNA</sequence>
<gene>
    <name evidence="3" type="ORF">SAMN05192583_3419</name>
</gene>
<accession>A0A1H8IZ22</accession>
<name>A0A1H8IZ22_9SPHN</name>
<dbReference type="AlphaFoldDB" id="A0A1H8IZ22"/>
<feature type="domain" description="SMc04008-like" evidence="2">
    <location>
        <begin position="29"/>
        <end position="89"/>
    </location>
</feature>
<feature type="region of interest" description="Disordered" evidence="1">
    <location>
        <begin position="68"/>
        <end position="96"/>
    </location>
</feature>
<reference evidence="4" key="1">
    <citation type="submission" date="2016-10" db="EMBL/GenBank/DDBJ databases">
        <authorList>
            <person name="Varghese N."/>
            <person name="Submissions S."/>
        </authorList>
    </citation>
    <scope>NUCLEOTIDE SEQUENCE [LARGE SCALE GENOMIC DNA]</scope>
    <source>
        <strain evidence="4">S6-262</strain>
    </source>
</reference>
<dbReference type="Proteomes" id="UP000199206">
    <property type="component" value="Unassembled WGS sequence"/>
</dbReference>
<proteinExistence type="predicted"/>
<dbReference type="Gene3D" id="1.10.3340.10">
    <property type="entry name" value="SMc04008-like"/>
    <property type="match status" value="1"/>
</dbReference>
<protein>
    <recommendedName>
        <fullName evidence="2">SMc04008-like domain-containing protein</fullName>
    </recommendedName>
</protein>
<keyword evidence="4" id="KW-1185">Reference proteome</keyword>
<evidence type="ECO:0000313" key="4">
    <source>
        <dbReference type="Proteomes" id="UP000199206"/>
    </source>
</evidence>
<dbReference type="RefSeq" id="WP_093666925.1">
    <property type="nucleotide sequence ID" value="NZ_FOCF01000011.1"/>
</dbReference>
<organism evidence="3 4">
    <name type="scientific">Sphingomonas gellani</name>
    <dbReference type="NCBI Taxonomy" id="1166340"/>
    <lineage>
        <taxon>Bacteria</taxon>
        <taxon>Pseudomonadati</taxon>
        <taxon>Pseudomonadota</taxon>
        <taxon>Alphaproteobacteria</taxon>
        <taxon>Sphingomonadales</taxon>
        <taxon>Sphingomonadaceae</taxon>
        <taxon>Sphingomonas</taxon>
    </lineage>
</organism>
<dbReference type="InterPro" id="IPR036810">
    <property type="entry name" value="SMc04008-like_sf"/>
</dbReference>
<dbReference type="InterPro" id="IPR023163">
    <property type="entry name" value="SMc04008-like_domain"/>
</dbReference>